<keyword evidence="4" id="KW-1185">Reference proteome</keyword>
<evidence type="ECO:0000259" key="2">
    <source>
        <dbReference type="Pfam" id="PF18164"/>
    </source>
</evidence>
<dbReference type="Gene3D" id="3.40.630.120">
    <property type="match status" value="1"/>
</dbReference>
<proteinExistence type="predicted"/>
<dbReference type="Pfam" id="PF18164">
    <property type="entry name" value="GNAT_C"/>
    <property type="match status" value="1"/>
</dbReference>
<organism evidence="3 4">
    <name type="scientific">Zhenhengia yiwuensis</name>
    <dbReference type="NCBI Taxonomy" id="2763666"/>
    <lineage>
        <taxon>Bacteria</taxon>
        <taxon>Bacillati</taxon>
        <taxon>Bacillota</taxon>
        <taxon>Clostridia</taxon>
        <taxon>Lachnospirales</taxon>
        <taxon>Lachnospiraceae</taxon>
        <taxon>Zhenhengia</taxon>
    </lineage>
</organism>
<feature type="domain" description="GNAT-like C-terminal" evidence="2">
    <location>
        <begin position="123"/>
        <end position="269"/>
    </location>
</feature>
<evidence type="ECO:0000313" key="4">
    <source>
        <dbReference type="Proteomes" id="UP000655830"/>
    </source>
</evidence>
<name>A0A926IEG4_9FIRM</name>
<protein>
    <submittedName>
        <fullName evidence="3">DUF5596 domain-containing protein</fullName>
    </submittedName>
</protein>
<sequence>MNWRELAKHLQINERGIACLERVEESKLSLETICSTKSHEQFFKAVKQQALYDKLDYREVFAYVYMVLAARAYDKYKEEGIDDEIYYDTMMDLVIWSDDCYKKFGIWGIDEYGWLIHHVQLKIFKLGRLQFQPITLGEAIVCEAYKLEKGEKVLNVHIPAGEALDHDKCKASYKMAKQFFKDGSMNCICSSWLLNPVYEALLPASSNIVQFQKDYYIYEVDDLCMQAEERIFGEVKSNPNFYAQDTTLQKVAATYLKQGKRLGIGKGVLKVD</sequence>
<dbReference type="AlphaFoldDB" id="A0A926IEG4"/>
<dbReference type="Proteomes" id="UP000655830">
    <property type="component" value="Unassembled WGS sequence"/>
</dbReference>
<dbReference type="Pfam" id="PF18082">
    <property type="entry name" value="NAT_N"/>
    <property type="match status" value="1"/>
</dbReference>
<dbReference type="EMBL" id="JACRSY010000013">
    <property type="protein sequence ID" value="MBC8579728.1"/>
    <property type="molecule type" value="Genomic_DNA"/>
</dbReference>
<comment type="caution">
    <text evidence="3">The sequence shown here is derived from an EMBL/GenBank/DDBJ whole genome shotgun (WGS) entry which is preliminary data.</text>
</comment>
<accession>A0A926IEG4</accession>
<dbReference type="InterPro" id="IPR041644">
    <property type="entry name" value="GNAT_C"/>
</dbReference>
<feature type="domain" description="N-acyltransferase N-terminal" evidence="1">
    <location>
        <begin position="2"/>
        <end position="120"/>
    </location>
</feature>
<evidence type="ECO:0000259" key="1">
    <source>
        <dbReference type="Pfam" id="PF18082"/>
    </source>
</evidence>
<evidence type="ECO:0000313" key="3">
    <source>
        <dbReference type="EMBL" id="MBC8579728.1"/>
    </source>
</evidence>
<reference evidence="3" key="1">
    <citation type="submission" date="2020-08" db="EMBL/GenBank/DDBJ databases">
        <title>Genome public.</title>
        <authorList>
            <person name="Liu C."/>
            <person name="Sun Q."/>
        </authorList>
    </citation>
    <scope>NUCLEOTIDE SEQUENCE</scope>
    <source>
        <strain evidence="3">NSJ-12</strain>
    </source>
</reference>
<gene>
    <name evidence="3" type="ORF">H8718_09315</name>
</gene>
<dbReference type="InterPro" id="IPR041273">
    <property type="entry name" value="NAT_N"/>
</dbReference>
<dbReference type="RefSeq" id="WP_249332682.1">
    <property type="nucleotide sequence ID" value="NZ_JACRSY010000013.1"/>
</dbReference>